<protein>
    <submittedName>
        <fullName evidence="3">Uncharacterized protein</fullName>
    </submittedName>
</protein>
<keyword evidence="1" id="KW-1133">Transmembrane helix</keyword>
<evidence type="ECO:0000313" key="2">
    <source>
        <dbReference type="EMBL" id="SDT32301.1"/>
    </source>
</evidence>
<evidence type="ECO:0000313" key="4">
    <source>
        <dbReference type="Proteomes" id="UP000183038"/>
    </source>
</evidence>
<dbReference type="Pfam" id="PF20532">
    <property type="entry name" value="DUF6747"/>
    <property type="match status" value="1"/>
</dbReference>
<dbReference type="GeneID" id="90593338"/>
<keyword evidence="5" id="KW-1185">Reference proteome</keyword>
<dbReference type="AlphaFoldDB" id="A0A1H4L208"/>
<reference evidence="3 4" key="2">
    <citation type="submission" date="2016-10" db="EMBL/GenBank/DDBJ databases">
        <authorList>
            <person name="de Groot N.N."/>
        </authorList>
    </citation>
    <scope>NUCLEOTIDE SEQUENCE [LARGE SCALE GENOMIC DNA]</scope>
    <source>
        <strain evidence="3 4">MAR_2009_71</strain>
    </source>
</reference>
<evidence type="ECO:0000313" key="3">
    <source>
        <dbReference type="EMBL" id="SEB64787.1"/>
    </source>
</evidence>
<dbReference type="EMBL" id="FNTB01000001">
    <property type="protein sequence ID" value="SEB64787.1"/>
    <property type="molecule type" value="Genomic_DNA"/>
</dbReference>
<evidence type="ECO:0000313" key="5">
    <source>
        <dbReference type="Proteomes" id="UP000199574"/>
    </source>
</evidence>
<dbReference type="InterPro" id="IPR046635">
    <property type="entry name" value="DUF6747"/>
</dbReference>
<name>A0A1H4L208_9FLAO</name>
<proteinExistence type="predicted"/>
<evidence type="ECO:0000256" key="1">
    <source>
        <dbReference type="SAM" id="Phobius"/>
    </source>
</evidence>
<dbReference type="Proteomes" id="UP000183038">
    <property type="component" value="Unassembled WGS sequence"/>
</dbReference>
<organism evidence="3 4">
    <name type="scientific">Maribacter dokdonensis</name>
    <dbReference type="NCBI Taxonomy" id="320912"/>
    <lineage>
        <taxon>Bacteria</taxon>
        <taxon>Pseudomonadati</taxon>
        <taxon>Bacteroidota</taxon>
        <taxon>Flavobacteriia</taxon>
        <taxon>Flavobacteriales</taxon>
        <taxon>Flavobacteriaceae</taxon>
        <taxon>Maribacter</taxon>
    </lineage>
</organism>
<keyword evidence="1" id="KW-0472">Membrane</keyword>
<accession>A0A1H4L208</accession>
<keyword evidence="1" id="KW-0812">Transmembrane</keyword>
<reference evidence="2 5" key="1">
    <citation type="submission" date="2016-10" db="EMBL/GenBank/DDBJ databases">
        <authorList>
            <person name="Varghese N."/>
            <person name="Submissions S."/>
        </authorList>
    </citation>
    <scope>NUCLEOTIDE SEQUENCE [LARGE SCALE GENOMIC DNA]</scope>
    <source>
        <strain evidence="2 5">MAR_2009_60</strain>
    </source>
</reference>
<dbReference type="Proteomes" id="UP000199574">
    <property type="component" value="Chromosome I"/>
</dbReference>
<sequence length="58" mass="7056">MEKITLVKEIYIEAFRNWKSYILEHYFKVFSWLCFVLIAFAMYALIYRVSTGFTFSNL</sequence>
<gene>
    <name evidence="3" type="ORF">SAMN05192540_1167</name>
    <name evidence="2" type="ORF">SAMN05192545_3393</name>
</gene>
<dbReference type="RefSeq" id="WP_164674209.1">
    <property type="nucleotide sequence ID" value="NZ_CAJQES010000054.1"/>
</dbReference>
<feature type="transmembrane region" description="Helical" evidence="1">
    <location>
        <begin position="26"/>
        <end position="46"/>
    </location>
</feature>
<dbReference type="EMBL" id="LT629754">
    <property type="protein sequence ID" value="SDT32301.1"/>
    <property type="molecule type" value="Genomic_DNA"/>
</dbReference>